<dbReference type="EMBL" id="SFCI01000948">
    <property type="protein sequence ID" value="TFY77310.1"/>
    <property type="molecule type" value="Genomic_DNA"/>
</dbReference>
<dbReference type="Proteomes" id="UP000298061">
    <property type="component" value="Unassembled WGS sequence"/>
</dbReference>
<protein>
    <submittedName>
        <fullName evidence="2">Uncharacterized protein</fullName>
    </submittedName>
</protein>
<comment type="caution">
    <text evidence="2">The sequence shown here is derived from an EMBL/GenBank/DDBJ whole genome shotgun (WGS) entry which is preliminary data.</text>
</comment>
<organism evidence="2 3">
    <name type="scientific">Hericium alpestre</name>
    <dbReference type="NCBI Taxonomy" id="135208"/>
    <lineage>
        <taxon>Eukaryota</taxon>
        <taxon>Fungi</taxon>
        <taxon>Dikarya</taxon>
        <taxon>Basidiomycota</taxon>
        <taxon>Agaricomycotina</taxon>
        <taxon>Agaricomycetes</taxon>
        <taxon>Russulales</taxon>
        <taxon>Hericiaceae</taxon>
        <taxon>Hericium</taxon>
    </lineage>
</organism>
<proteinExistence type="predicted"/>
<name>A0A4Y9ZSV3_9AGAM</name>
<evidence type="ECO:0000313" key="3">
    <source>
        <dbReference type="Proteomes" id="UP000298061"/>
    </source>
</evidence>
<dbReference type="AlphaFoldDB" id="A0A4Y9ZSV3"/>
<sequence length="74" mass="8126">MSYSVMTSSYSAFPTAPAAPHTFGLFGQSPRDNYAVYEEFRTSIRPSSRNSSERQRSSSGSSMKSGLKKLFGAF</sequence>
<feature type="region of interest" description="Disordered" evidence="1">
    <location>
        <begin position="44"/>
        <end position="74"/>
    </location>
</feature>
<evidence type="ECO:0000313" key="2">
    <source>
        <dbReference type="EMBL" id="TFY77310.1"/>
    </source>
</evidence>
<reference evidence="2 3" key="1">
    <citation type="submission" date="2019-02" db="EMBL/GenBank/DDBJ databases">
        <title>Genome sequencing of the rare red list fungi Hericium alpestre (H. flagellum).</title>
        <authorList>
            <person name="Buettner E."/>
            <person name="Kellner H."/>
        </authorList>
    </citation>
    <scope>NUCLEOTIDE SEQUENCE [LARGE SCALE GENOMIC DNA]</scope>
    <source>
        <strain evidence="2 3">DSM 108284</strain>
    </source>
</reference>
<keyword evidence="3" id="KW-1185">Reference proteome</keyword>
<gene>
    <name evidence="2" type="ORF">EWM64_g6705</name>
</gene>
<accession>A0A4Y9ZSV3</accession>
<evidence type="ECO:0000256" key="1">
    <source>
        <dbReference type="SAM" id="MobiDB-lite"/>
    </source>
</evidence>